<keyword evidence="10" id="KW-1185">Reference proteome</keyword>
<feature type="domain" description="Multidrug resistance protein MdtA-like barrel-sandwich hybrid" evidence="6">
    <location>
        <begin position="68"/>
        <end position="210"/>
    </location>
</feature>
<keyword evidence="3" id="KW-0175">Coiled coil</keyword>
<dbReference type="Gene3D" id="2.40.50.100">
    <property type="match status" value="1"/>
</dbReference>
<dbReference type="Proteomes" id="UP000242205">
    <property type="component" value="Chromosome"/>
</dbReference>
<comment type="similarity">
    <text evidence="2">Belongs to the membrane fusion protein (MFP) (TC 8.A.1) family.</text>
</comment>
<feature type="domain" description="Multidrug resistance protein MdtA-like alpha-helical hairpin" evidence="5">
    <location>
        <begin position="108"/>
        <end position="177"/>
    </location>
</feature>
<feature type="chain" id="PRO_5014346839" evidence="4">
    <location>
        <begin position="26"/>
        <end position="386"/>
    </location>
</feature>
<dbReference type="RefSeq" id="WP_102245567.1">
    <property type="nucleotide sequence ID" value="NZ_CP025682.1"/>
</dbReference>
<dbReference type="InterPro" id="IPR058626">
    <property type="entry name" value="MdtA-like_b-barrel"/>
</dbReference>
<dbReference type="OrthoDB" id="9783047at2"/>
<evidence type="ECO:0000256" key="2">
    <source>
        <dbReference type="ARBA" id="ARBA00009477"/>
    </source>
</evidence>
<dbReference type="Gene3D" id="1.10.287.470">
    <property type="entry name" value="Helix hairpin bin"/>
    <property type="match status" value="1"/>
</dbReference>
<dbReference type="KEGG" id="atw:C0099_00215"/>
<dbReference type="GO" id="GO:0046677">
    <property type="term" value="P:response to antibiotic"/>
    <property type="evidence" value="ECO:0007669"/>
    <property type="project" value="TreeGrafter"/>
</dbReference>
<dbReference type="Pfam" id="PF25967">
    <property type="entry name" value="RND-MFP_C"/>
    <property type="match status" value="1"/>
</dbReference>
<dbReference type="FunFam" id="2.40.420.20:FF:000001">
    <property type="entry name" value="Efflux RND transporter periplasmic adaptor subunit"/>
    <property type="match status" value="1"/>
</dbReference>
<evidence type="ECO:0000259" key="8">
    <source>
        <dbReference type="Pfam" id="PF25967"/>
    </source>
</evidence>
<dbReference type="Pfam" id="PF25944">
    <property type="entry name" value="Beta-barrel_RND"/>
    <property type="match status" value="1"/>
</dbReference>
<evidence type="ECO:0000256" key="1">
    <source>
        <dbReference type="ARBA" id="ARBA00004196"/>
    </source>
</evidence>
<feature type="signal peptide" evidence="4">
    <location>
        <begin position="1"/>
        <end position="25"/>
    </location>
</feature>
<dbReference type="PANTHER" id="PTHR30158">
    <property type="entry name" value="ACRA/E-RELATED COMPONENT OF DRUG EFFLUX TRANSPORTER"/>
    <property type="match status" value="1"/>
</dbReference>
<dbReference type="InterPro" id="IPR006143">
    <property type="entry name" value="RND_pump_MFP"/>
</dbReference>
<protein>
    <submittedName>
        <fullName evidence="9">Efflux transporter periplasmic adaptor subunit</fullName>
    </submittedName>
</protein>
<dbReference type="EMBL" id="CP025682">
    <property type="protein sequence ID" value="AUN93493.1"/>
    <property type="molecule type" value="Genomic_DNA"/>
</dbReference>
<proteinExistence type="inferred from homology"/>
<comment type="subcellular location">
    <subcellularLocation>
        <location evidence="1">Cell envelope</location>
    </subcellularLocation>
</comment>
<gene>
    <name evidence="9" type="ORF">C0099_00215</name>
</gene>
<evidence type="ECO:0000313" key="9">
    <source>
        <dbReference type="EMBL" id="AUN93493.1"/>
    </source>
</evidence>
<dbReference type="PANTHER" id="PTHR30158:SF3">
    <property type="entry name" value="MULTIDRUG EFFLUX PUMP SUBUNIT ACRA-RELATED"/>
    <property type="match status" value="1"/>
</dbReference>
<evidence type="ECO:0000256" key="3">
    <source>
        <dbReference type="SAM" id="Coils"/>
    </source>
</evidence>
<dbReference type="InterPro" id="IPR058624">
    <property type="entry name" value="MdtA-like_HH"/>
</dbReference>
<reference evidence="9 10" key="1">
    <citation type="submission" date="2018-01" db="EMBL/GenBank/DDBJ databases">
        <authorList>
            <person name="Fu G.-Y."/>
        </authorList>
    </citation>
    <scope>NUCLEOTIDE SEQUENCE [LARGE SCALE GENOMIC DNA]</scope>
    <source>
        <strain evidence="9 10">SY39</strain>
    </source>
</reference>
<accession>A0A2I6S2L1</accession>
<evidence type="ECO:0000313" key="10">
    <source>
        <dbReference type="Proteomes" id="UP000242205"/>
    </source>
</evidence>
<dbReference type="NCBIfam" id="TIGR01730">
    <property type="entry name" value="RND_mfp"/>
    <property type="match status" value="1"/>
</dbReference>
<dbReference type="GO" id="GO:0022857">
    <property type="term" value="F:transmembrane transporter activity"/>
    <property type="evidence" value="ECO:0007669"/>
    <property type="project" value="InterPro"/>
</dbReference>
<dbReference type="InterPro" id="IPR058627">
    <property type="entry name" value="MdtA-like_C"/>
</dbReference>
<dbReference type="SUPFAM" id="SSF111369">
    <property type="entry name" value="HlyD-like secretion proteins"/>
    <property type="match status" value="1"/>
</dbReference>
<dbReference type="GO" id="GO:0030313">
    <property type="term" value="C:cell envelope"/>
    <property type="evidence" value="ECO:0007669"/>
    <property type="project" value="UniProtKB-SubCell"/>
</dbReference>
<name>A0A2I6S2L1_9RHOO</name>
<dbReference type="Pfam" id="PF25876">
    <property type="entry name" value="HH_MFP_RND"/>
    <property type="match status" value="1"/>
</dbReference>
<evidence type="ECO:0000259" key="6">
    <source>
        <dbReference type="Pfam" id="PF25917"/>
    </source>
</evidence>
<evidence type="ECO:0000256" key="4">
    <source>
        <dbReference type="SAM" id="SignalP"/>
    </source>
</evidence>
<feature type="domain" description="Multidrug resistance protein MdtA-like beta-barrel" evidence="7">
    <location>
        <begin position="214"/>
        <end position="304"/>
    </location>
</feature>
<dbReference type="Pfam" id="PF25917">
    <property type="entry name" value="BSH_RND"/>
    <property type="match status" value="1"/>
</dbReference>
<dbReference type="Gene3D" id="2.40.30.170">
    <property type="match status" value="1"/>
</dbReference>
<evidence type="ECO:0000259" key="7">
    <source>
        <dbReference type="Pfam" id="PF25944"/>
    </source>
</evidence>
<dbReference type="AlphaFoldDB" id="A0A2I6S2L1"/>
<feature type="domain" description="Multidrug resistance protein MdtA-like C-terminal permuted SH3" evidence="8">
    <location>
        <begin position="309"/>
        <end position="370"/>
    </location>
</feature>
<evidence type="ECO:0000259" key="5">
    <source>
        <dbReference type="Pfam" id="PF25876"/>
    </source>
</evidence>
<organism evidence="9 10">
    <name type="scientific">Pseudazoarcus pumilus</name>
    <dbReference type="NCBI Taxonomy" id="2067960"/>
    <lineage>
        <taxon>Bacteria</taxon>
        <taxon>Pseudomonadati</taxon>
        <taxon>Pseudomonadota</taxon>
        <taxon>Betaproteobacteria</taxon>
        <taxon>Rhodocyclales</taxon>
        <taxon>Zoogloeaceae</taxon>
        <taxon>Pseudazoarcus</taxon>
    </lineage>
</organism>
<sequence>MLPSSARTAATTAALTLVALLTACGDEPSGSQAQGSGAPPPEVTVIEVRATSVPVSTELPGRTSAYMIAEIRPQVGGIIQERLFTEGAEVKRGELLYQIDAATYEAEVDSARAALARAEANAEAARVRAERYAELVKIKAVSTQAYDDAVAAHKQAQAEIASSRAALKRAEINLQYTRVTSPIDGRIGRSTVTAGALVTASQAQALATVQQLDPIYVDLTQSGNEMRALRRAVEDGRVRRDAEGDTPVQLVFEDGTDYEHEGRLAFSEVSVDPDTGSVTLRALFPNPEQRLLPGMYVRARIDQGTAEGAITVPHAAVQRDPRGNPMAMVVNGDDEIESRALTIQRATSDAWIVSDGLAPGDRVVVEGLQRIRPGAKVSVADSKEQG</sequence>
<feature type="coiled-coil region" evidence="3">
    <location>
        <begin position="101"/>
        <end position="173"/>
    </location>
</feature>
<keyword evidence="4" id="KW-0732">Signal</keyword>
<dbReference type="Gene3D" id="2.40.420.20">
    <property type="match status" value="1"/>
</dbReference>
<dbReference type="InterPro" id="IPR058625">
    <property type="entry name" value="MdtA-like_BSH"/>
</dbReference>
<dbReference type="PROSITE" id="PS51257">
    <property type="entry name" value="PROKAR_LIPOPROTEIN"/>
    <property type="match status" value="1"/>
</dbReference>
<dbReference type="GO" id="GO:0005886">
    <property type="term" value="C:plasma membrane"/>
    <property type="evidence" value="ECO:0007669"/>
    <property type="project" value="TreeGrafter"/>
</dbReference>